<evidence type="ECO:0000256" key="1">
    <source>
        <dbReference type="SAM" id="MobiDB-lite"/>
    </source>
</evidence>
<name>A0ABN0ZJX1_9ACTN</name>
<feature type="transmembrane region" description="Helical" evidence="2">
    <location>
        <begin position="222"/>
        <end position="243"/>
    </location>
</feature>
<feature type="transmembrane region" description="Helical" evidence="2">
    <location>
        <begin position="141"/>
        <end position="166"/>
    </location>
</feature>
<evidence type="ECO:0000313" key="4">
    <source>
        <dbReference type="Proteomes" id="UP001500909"/>
    </source>
</evidence>
<reference evidence="3 4" key="1">
    <citation type="journal article" date="2019" name="Int. J. Syst. Evol. Microbiol.">
        <title>The Global Catalogue of Microorganisms (GCM) 10K type strain sequencing project: providing services to taxonomists for standard genome sequencing and annotation.</title>
        <authorList>
            <consortium name="The Broad Institute Genomics Platform"/>
            <consortium name="The Broad Institute Genome Sequencing Center for Infectious Disease"/>
            <person name="Wu L."/>
            <person name="Ma J."/>
        </authorList>
    </citation>
    <scope>NUCLEOTIDE SEQUENCE [LARGE SCALE GENOMIC DNA]</scope>
    <source>
        <strain evidence="3 4">JCM 4805</strain>
    </source>
</reference>
<protein>
    <recommendedName>
        <fullName evidence="5">Integral membrane protein</fullName>
    </recommendedName>
</protein>
<gene>
    <name evidence="3" type="ORF">GCM10010361_13170</name>
</gene>
<dbReference type="Proteomes" id="UP001500909">
    <property type="component" value="Unassembled WGS sequence"/>
</dbReference>
<sequence length="281" mass="28937">MRLHGAAFTEMLRCTLLSHLRNRLALLLTIVFLPGWIAVARLCASDQVLRFSLDSAGSDVLARANQVSQVTNALAAVTLVTGFVTFMQTFKAGGVDRRLILAGYPRVPMLLAKGAAVALIAALLALYTTAVLWVSLPVHQLGPLALAVLGAGLAYGGIGLLLGSLVRGELEGFFLVIMLSLVDTGLQNPVLNVADLSALAVFPLYGANQLALAAAFTTSTPWSYGLLSLAWSAGAGALALLGLHARSRSHCEVGTSPGIGATPAGGGRFTPLGSGRSGPAP</sequence>
<comment type="caution">
    <text evidence="3">The sequence shown here is derived from an EMBL/GenBank/DDBJ whole genome shotgun (WGS) entry which is preliminary data.</text>
</comment>
<feature type="transmembrane region" description="Helical" evidence="2">
    <location>
        <begin position="69"/>
        <end position="90"/>
    </location>
</feature>
<proteinExistence type="predicted"/>
<evidence type="ECO:0008006" key="5">
    <source>
        <dbReference type="Google" id="ProtNLM"/>
    </source>
</evidence>
<feature type="transmembrane region" description="Helical" evidence="2">
    <location>
        <begin position="110"/>
        <end position="135"/>
    </location>
</feature>
<keyword evidence="2" id="KW-1133">Transmembrane helix</keyword>
<keyword evidence="4" id="KW-1185">Reference proteome</keyword>
<evidence type="ECO:0000256" key="2">
    <source>
        <dbReference type="SAM" id="Phobius"/>
    </source>
</evidence>
<feature type="region of interest" description="Disordered" evidence="1">
    <location>
        <begin position="256"/>
        <end position="281"/>
    </location>
</feature>
<organism evidence="3 4">
    <name type="scientific">Streptomyces olivaceiscleroticus</name>
    <dbReference type="NCBI Taxonomy" id="68245"/>
    <lineage>
        <taxon>Bacteria</taxon>
        <taxon>Bacillati</taxon>
        <taxon>Actinomycetota</taxon>
        <taxon>Actinomycetes</taxon>
        <taxon>Kitasatosporales</taxon>
        <taxon>Streptomycetaceae</taxon>
        <taxon>Streptomyces</taxon>
    </lineage>
</organism>
<feature type="transmembrane region" description="Helical" evidence="2">
    <location>
        <begin position="173"/>
        <end position="202"/>
    </location>
</feature>
<evidence type="ECO:0000313" key="3">
    <source>
        <dbReference type="EMBL" id="GAA0450495.1"/>
    </source>
</evidence>
<keyword evidence="2" id="KW-0472">Membrane</keyword>
<keyword evidence="2" id="KW-0812">Transmembrane</keyword>
<dbReference type="RefSeq" id="WP_346093715.1">
    <property type="nucleotide sequence ID" value="NZ_BAAABY010000009.1"/>
</dbReference>
<accession>A0ABN0ZJX1</accession>
<dbReference type="EMBL" id="BAAABY010000009">
    <property type="protein sequence ID" value="GAA0450495.1"/>
    <property type="molecule type" value="Genomic_DNA"/>
</dbReference>